<dbReference type="GO" id="GO:0003743">
    <property type="term" value="F:translation initiation factor activity"/>
    <property type="evidence" value="ECO:0007669"/>
    <property type="project" value="InterPro"/>
</dbReference>
<feature type="coiled-coil region" evidence="1">
    <location>
        <begin position="72"/>
        <end position="99"/>
    </location>
</feature>
<evidence type="ECO:0000313" key="3">
    <source>
        <dbReference type="EMBL" id="CAD9307418.1"/>
    </source>
</evidence>
<evidence type="ECO:0000256" key="1">
    <source>
        <dbReference type="SAM" id="Coils"/>
    </source>
</evidence>
<accession>A0A6U5PFI3</accession>
<dbReference type="InterPro" id="IPR013906">
    <property type="entry name" value="eIF3j"/>
</dbReference>
<dbReference type="GO" id="GO:0005852">
    <property type="term" value="C:eukaryotic translation initiation factor 3 complex"/>
    <property type="evidence" value="ECO:0007669"/>
    <property type="project" value="InterPro"/>
</dbReference>
<dbReference type="EMBL" id="HBGK01047670">
    <property type="protein sequence ID" value="CAD9307418.1"/>
    <property type="molecule type" value="Transcribed_RNA"/>
</dbReference>
<protein>
    <recommendedName>
        <fullName evidence="5">Eukaryotic translation initiation factor 3 30 kDa subunit</fullName>
    </recommendedName>
</protein>
<evidence type="ECO:0000313" key="4">
    <source>
        <dbReference type="EMBL" id="CAD9307423.1"/>
    </source>
</evidence>
<sequence length="261" mass="29425">MADNWDDSDDDWDKDDSEDDELNARLNKINVGKEEVPRFDDEEDLAVKERALTEQATKAELKKKGNALAEKKAAEQARKEELEIARKAMELEAEMEANMTPDELKKLKRKQIEDADNALTDDLFGTVDNRSKATGTSQGAGDTVVMKDLKDHLKHAKKVGQCIRTHKNVHLATAFLKEAIQECKDVLDDAAISELIKTCNVIKNEKVQNSKRKVKGQAQKSAKRDKAAEAKARKLQEELYGNNDDYDDYDEMGGAYEDAFF</sequence>
<dbReference type="AlphaFoldDB" id="A0A6U5PFI3"/>
<dbReference type="PANTHER" id="PTHR21681">
    <property type="entry name" value="EUKARYOTIC TRANSLATION INITIATION FACTOR 3 SUBUNIT J"/>
    <property type="match status" value="1"/>
</dbReference>
<dbReference type="Pfam" id="PF08597">
    <property type="entry name" value="eIF3_subunit"/>
    <property type="match status" value="1"/>
</dbReference>
<dbReference type="PANTHER" id="PTHR21681:SF0">
    <property type="entry name" value="EUKARYOTIC TRANSLATION INITIATION FACTOR 3 SUBUNIT J"/>
    <property type="match status" value="1"/>
</dbReference>
<name>A0A6U5PFI3_9STRA</name>
<gene>
    <name evidence="3" type="ORF">GOCE00092_LOCUS25020</name>
    <name evidence="4" type="ORF">GOCE00092_LOCUS25024</name>
</gene>
<organism evidence="3">
    <name type="scientific">Grammatophora oceanica</name>
    <dbReference type="NCBI Taxonomy" id="210454"/>
    <lineage>
        <taxon>Eukaryota</taxon>
        <taxon>Sar</taxon>
        <taxon>Stramenopiles</taxon>
        <taxon>Ochrophyta</taxon>
        <taxon>Bacillariophyta</taxon>
        <taxon>Fragilariophyceae</taxon>
        <taxon>Fragilariophycidae</taxon>
        <taxon>Rhabdonematales</taxon>
        <taxon>Grammatophoraceae</taxon>
        <taxon>Grammatophora</taxon>
    </lineage>
</organism>
<keyword evidence="1" id="KW-0175">Coiled coil</keyword>
<proteinExistence type="predicted"/>
<feature type="region of interest" description="Disordered" evidence="2">
    <location>
        <begin position="1"/>
        <end position="20"/>
    </location>
</feature>
<reference evidence="3" key="1">
    <citation type="submission" date="2021-01" db="EMBL/GenBank/DDBJ databases">
        <authorList>
            <person name="Corre E."/>
            <person name="Pelletier E."/>
            <person name="Niang G."/>
            <person name="Scheremetjew M."/>
            <person name="Finn R."/>
            <person name="Kale V."/>
            <person name="Holt S."/>
            <person name="Cochrane G."/>
            <person name="Meng A."/>
            <person name="Brown T."/>
            <person name="Cohen L."/>
        </authorList>
    </citation>
    <scope>NUCLEOTIDE SEQUENCE</scope>
    <source>
        <strain evidence="3">CCMP 410</strain>
    </source>
</reference>
<evidence type="ECO:0000256" key="2">
    <source>
        <dbReference type="SAM" id="MobiDB-lite"/>
    </source>
</evidence>
<dbReference type="EMBL" id="HBGK01047681">
    <property type="protein sequence ID" value="CAD9307423.1"/>
    <property type="molecule type" value="Transcribed_RNA"/>
</dbReference>
<evidence type="ECO:0008006" key="5">
    <source>
        <dbReference type="Google" id="ProtNLM"/>
    </source>
</evidence>